<comment type="caution">
    <text evidence="9">The sequence shown here is derived from an EMBL/GenBank/DDBJ whole genome shotgun (WGS) entry which is preliminary data.</text>
</comment>
<name>W9XM75_9EURO</name>
<reference evidence="9 10" key="1">
    <citation type="submission" date="2013-03" db="EMBL/GenBank/DDBJ databases">
        <title>The Genome Sequence of Capronia epimyces CBS 606.96.</title>
        <authorList>
            <consortium name="The Broad Institute Genomics Platform"/>
            <person name="Cuomo C."/>
            <person name="de Hoog S."/>
            <person name="Gorbushina A."/>
            <person name="Walker B."/>
            <person name="Young S.K."/>
            <person name="Zeng Q."/>
            <person name="Gargeya S."/>
            <person name="Fitzgerald M."/>
            <person name="Haas B."/>
            <person name="Abouelleil A."/>
            <person name="Allen A.W."/>
            <person name="Alvarado L."/>
            <person name="Arachchi H.M."/>
            <person name="Berlin A.M."/>
            <person name="Chapman S.B."/>
            <person name="Gainer-Dewar J."/>
            <person name="Goldberg J."/>
            <person name="Griggs A."/>
            <person name="Gujja S."/>
            <person name="Hansen M."/>
            <person name="Howarth C."/>
            <person name="Imamovic A."/>
            <person name="Ireland A."/>
            <person name="Larimer J."/>
            <person name="McCowan C."/>
            <person name="Murphy C."/>
            <person name="Pearson M."/>
            <person name="Poon T.W."/>
            <person name="Priest M."/>
            <person name="Roberts A."/>
            <person name="Saif S."/>
            <person name="Shea T."/>
            <person name="Sisk P."/>
            <person name="Sykes S."/>
            <person name="Wortman J."/>
            <person name="Nusbaum C."/>
            <person name="Birren B."/>
        </authorList>
    </citation>
    <scope>NUCLEOTIDE SEQUENCE [LARGE SCALE GENOMIC DNA]</scope>
    <source>
        <strain evidence="9 10">CBS 606.96</strain>
    </source>
</reference>
<dbReference type="InterPro" id="IPR001680">
    <property type="entry name" value="WD40_rpt"/>
</dbReference>
<dbReference type="HOGENOM" id="CLU_002615_1_0_1"/>
<dbReference type="PROSITE" id="PS50082">
    <property type="entry name" value="WD_REPEATS_2"/>
    <property type="match status" value="1"/>
</dbReference>
<keyword evidence="10" id="KW-1185">Reference proteome</keyword>
<dbReference type="InterPro" id="IPR051973">
    <property type="entry name" value="tRNA_Anticodon_Mtase-Reg"/>
</dbReference>
<evidence type="ECO:0000256" key="4">
    <source>
        <dbReference type="ARBA" id="ARBA00022694"/>
    </source>
</evidence>
<dbReference type="InterPro" id="IPR015943">
    <property type="entry name" value="WD40/YVTN_repeat-like_dom_sf"/>
</dbReference>
<evidence type="ECO:0000256" key="8">
    <source>
        <dbReference type="SAM" id="MobiDB-lite"/>
    </source>
</evidence>
<accession>W9XM75</accession>
<feature type="compositionally biased region" description="Polar residues" evidence="8">
    <location>
        <begin position="1240"/>
        <end position="1253"/>
    </location>
</feature>
<dbReference type="SMART" id="SM00320">
    <property type="entry name" value="WD40"/>
    <property type="match status" value="7"/>
</dbReference>
<dbReference type="InterPro" id="IPR019775">
    <property type="entry name" value="WD40_repeat_CS"/>
</dbReference>
<gene>
    <name evidence="9" type="ORF">A1O3_07608</name>
</gene>
<keyword evidence="2" id="KW-0963">Cytoplasm</keyword>
<comment type="similarity">
    <text evidence="6">Belongs to the WD repeat WDR6 family.</text>
</comment>
<keyword evidence="5" id="KW-0677">Repeat</keyword>
<comment type="subcellular location">
    <subcellularLocation>
        <location evidence="1">Cytoplasm</location>
    </subcellularLocation>
</comment>
<keyword evidence="4" id="KW-0819">tRNA processing</keyword>
<dbReference type="OrthoDB" id="5594999at2759"/>
<sequence>MVGPLATCVVNSEGTCLPVTALRSVQIYGGLLVLAGQGPHLHVYNQHGHRLLATRVFEAQPVHGIQVATDPDPQQRTQCISLVLWGGPLLKSGRLTIVADGDNAGEVKLDFCVLGAFTLPDWILDVALLSSSIFLLTAHDVLLEVTAPGESHSDKQCPNLVAVIKGPESFLYSGDLCVASSDLIIVASGTVFGEILVWICFKGSKDNEWSTLTKHIFHGHRGSIFGVAISEPVDLAGRNGRLLASCSDDRTIRLWDISDCDEPAHATSSNIPLTETGFGNAAQAGEPQLASVWAHQSRIWGVEFISHRATRGGSRVLLASRGEDATLQLWSYESPPGFVTDTEMAGLLKPIYQDRHHSGKNIWSMSQLGLGEYLTVCTGGADGQVILRRLETGGLCTTTSSLTVSKSFNEITGSSQALKHYLILNQNECLATTESGELYRLRTTTGPVEVDQVHKSPGRGAPVACYADEQGVTFLAQQRGGLSALLADWSTPISIPLSVEIGISWMQVASQGVAGLSSTTICLVAVLTDKRAIVLWLTLDNLVFSVKETIILLPSTFAVTACRYDPAREVLYLGSRAGALAVYRSVAPTTETSGEPFCLRHLHGSDSVTSITILNWDLRLQDDLDKTRTVHVLTTGRDGTYAIHRLTMPEPSLKTELGLCTVHLSSPPFGPNIEGAYFSSQGSSLLLDSPDLILYGFRSTSFVVWNETQQSLLLSIECGGAHRSWSYKESIIPTNEALDSGKANVGARTFVWTKAGRVNWHLAQGPTHTAIQNGGHGREIKAVARYPKCIYNETLIATGAEDTTIQLFALGPSVKSRGKPRDPGTDGHKVNTTFHRVATLKRHTTGLQHLLFSSSGEFLFSSAGSEEFYAWKLSSGVPGVGIGTVLWDMMPTREEDSDARIMSFDLIQSLSTVRTNGSHQADTSGERIIEDTLSESYTLALAYSNGKAKIVRYTPSSARDQGTYEALREIVYGSFCVMQAFFLRPTFLPVKSADTQVYVLSAGTNGYLNLNSTAAVLGTDRPRGDRTAPLAIQVNRTHQSSILAMDVMRLGPETYLVATGGDDNGFGLTLVSSASASSSSSIPSSVPTSKSTAPSSSQQDNFHNPSEYRGATPISNQLPLDNPSPHRFRTILIPQAHAAAVTALKITDLTRTPTRLSLAVITAGNDQRVKVWMVHIDLDSNDFLAAAPVPRTATGTPNNGISDTNDDDPVLKAIQVQRAASEWTGVADVSGLEIIENEDYTTPSPASGPTPISESEIGLHDADGGSPESCPLPGTGTGTGLYDSKDAADSPALARVARSEGRTDDHTCTKQSYKVLVVGVGMELLSIECI</sequence>
<proteinExistence type="inferred from homology"/>
<feature type="region of interest" description="Disordered" evidence="8">
    <location>
        <begin position="1239"/>
        <end position="1278"/>
    </location>
</feature>
<feature type="region of interest" description="Disordered" evidence="8">
    <location>
        <begin position="1076"/>
        <end position="1126"/>
    </location>
</feature>
<evidence type="ECO:0000256" key="2">
    <source>
        <dbReference type="ARBA" id="ARBA00022490"/>
    </source>
</evidence>
<dbReference type="EMBL" id="AMGY01000006">
    <property type="protein sequence ID" value="EXJ81318.1"/>
    <property type="molecule type" value="Genomic_DNA"/>
</dbReference>
<dbReference type="GO" id="GO:0030488">
    <property type="term" value="P:tRNA methylation"/>
    <property type="evidence" value="ECO:0007669"/>
    <property type="project" value="TreeGrafter"/>
</dbReference>
<dbReference type="SUPFAM" id="SSF50978">
    <property type="entry name" value="WD40 repeat-like"/>
    <property type="match status" value="3"/>
</dbReference>
<dbReference type="RefSeq" id="XP_007735906.1">
    <property type="nucleotide sequence ID" value="XM_007737716.1"/>
</dbReference>
<evidence type="ECO:0000313" key="10">
    <source>
        <dbReference type="Proteomes" id="UP000019478"/>
    </source>
</evidence>
<dbReference type="PANTHER" id="PTHR14344">
    <property type="entry name" value="WD REPEAT PROTEIN"/>
    <property type="match status" value="1"/>
</dbReference>
<dbReference type="Gene3D" id="2.130.10.10">
    <property type="entry name" value="YVTN repeat-like/Quinoprotein amine dehydrogenase"/>
    <property type="match status" value="2"/>
</dbReference>
<dbReference type="GO" id="GO:0005737">
    <property type="term" value="C:cytoplasm"/>
    <property type="evidence" value="ECO:0007669"/>
    <property type="project" value="UniProtKB-SubCell"/>
</dbReference>
<evidence type="ECO:0000256" key="5">
    <source>
        <dbReference type="ARBA" id="ARBA00022737"/>
    </source>
</evidence>
<feature type="repeat" description="WD" evidence="7">
    <location>
        <begin position="217"/>
        <end position="258"/>
    </location>
</feature>
<dbReference type="GeneID" id="19171706"/>
<dbReference type="PROSITE" id="PS00678">
    <property type="entry name" value="WD_REPEATS_1"/>
    <property type="match status" value="1"/>
</dbReference>
<organism evidence="9 10">
    <name type="scientific">Capronia epimyces CBS 606.96</name>
    <dbReference type="NCBI Taxonomy" id="1182542"/>
    <lineage>
        <taxon>Eukaryota</taxon>
        <taxon>Fungi</taxon>
        <taxon>Dikarya</taxon>
        <taxon>Ascomycota</taxon>
        <taxon>Pezizomycotina</taxon>
        <taxon>Eurotiomycetes</taxon>
        <taxon>Chaetothyriomycetidae</taxon>
        <taxon>Chaetothyriales</taxon>
        <taxon>Herpotrichiellaceae</taxon>
        <taxon>Capronia</taxon>
    </lineage>
</organism>
<protein>
    <submittedName>
        <fullName evidence="9">Uncharacterized protein</fullName>
    </submittedName>
</protein>
<dbReference type="InterPro" id="IPR036322">
    <property type="entry name" value="WD40_repeat_dom_sf"/>
</dbReference>
<dbReference type="STRING" id="1182542.W9XM75"/>
<evidence type="ECO:0000256" key="7">
    <source>
        <dbReference type="PROSITE-ProRule" id="PRU00221"/>
    </source>
</evidence>
<evidence type="ECO:0000256" key="1">
    <source>
        <dbReference type="ARBA" id="ARBA00004496"/>
    </source>
</evidence>
<evidence type="ECO:0000256" key="3">
    <source>
        <dbReference type="ARBA" id="ARBA00022574"/>
    </source>
</evidence>
<evidence type="ECO:0000313" key="9">
    <source>
        <dbReference type="EMBL" id="EXJ81318.1"/>
    </source>
</evidence>
<evidence type="ECO:0000256" key="6">
    <source>
        <dbReference type="ARBA" id="ARBA00038255"/>
    </source>
</evidence>
<dbReference type="PROSITE" id="PS50294">
    <property type="entry name" value="WD_REPEATS_REGION"/>
    <property type="match status" value="1"/>
</dbReference>
<dbReference type="eggNOG" id="KOG0974">
    <property type="taxonomic scope" value="Eukaryota"/>
</dbReference>
<dbReference type="Proteomes" id="UP000019478">
    <property type="component" value="Unassembled WGS sequence"/>
</dbReference>
<dbReference type="PANTHER" id="PTHR14344:SF3">
    <property type="entry name" value="WD REPEAT-CONTAINING PROTEIN 6"/>
    <property type="match status" value="1"/>
</dbReference>
<dbReference type="Pfam" id="PF00400">
    <property type="entry name" value="WD40"/>
    <property type="match status" value="1"/>
</dbReference>
<feature type="compositionally biased region" description="Low complexity" evidence="8">
    <location>
        <begin position="1076"/>
        <end position="1092"/>
    </location>
</feature>
<keyword evidence="3 7" id="KW-0853">WD repeat</keyword>
<feature type="compositionally biased region" description="Polar residues" evidence="8">
    <location>
        <begin position="1093"/>
        <end position="1104"/>
    </location>
</feature>